<comment type="caution">
    <text evidence="7">The sequence shown here is derived from an EMBL/GenBank/DDBJ whole genome shotgun (WGS) entry which is preliminary data.</text>
</comment>
<dbReference type="PANTHER" id="PTHR33572:SF15">
    <property type="entry name" value="VELVET DOMAIN-CONTAINING PROTEIN"/>
    <property type="match status" value="1"/>
</dbReference>
<dbReference type="InterPro" id="IPR021740">
    <property type="entry name" value="Velvet"/>
</dbReference>
<reference evidence="7" key="1">
    <citation type="submission" date="2020-11" db="EMBL/GenBank/DDBJ databases">
        <authorList>
            <consortium name="DOE Joint Genome Institute"/>
            <person name="Ahrendt S."/>
            <person name="Riley R."/>
            <person name="Andreopoulos W."/>
            <person name="Labutti K."/>
            <person name="Pangilinan J."/>
            <person name="Ruiz-Duenas F.J."/>
            <person name="Barrasa J.M."/>
            <person name="Sanchez-Garcia M."/>
            <person name="Camarero S."/>
            <person name="Miyauchi S."/>
            <person name="Serrano A."/>
            <person name="Linde D."/>
            <person name="Babiker R."/>
            <person name="Drula E."/>
            <person name="Ayuso-Fernandez I."/>
            <person name="Pacheco R."/>
            <person name="Padilla G."/>
            <person name="Ferreira P."/>
            <person name="Barriuso J."/>
            <person name="Kellner H."/>
            <person name="Castanera R."/>
            <person name="Alfaro M."/>
            <person name="Ramirez L."/>
            <person name="Pisabarro A.G."/>
            <person name="Kuo A."/>
            <person name="Tritt A."/>
            <person name="Lipzen A."/>
            <person name="He G."/>
            <person name="Yan M."/>
            <person name="Ng V."/>
            <person name="Cullen D."/>
            <person name="Martin F."/>
            <person name="Rosso M.-N."/>
            <person name="Henrissat B."/>
            <person name="Hibbett D."/>
            <person name="Martinez A.T."/>
            <person name="Grigoriev I.V."/>
        </authorList>
    </citation>
    <scope>NUCLEOTIDE SEQUENCE</scope>
    <source>
        <strain evidence="7">CBS 247.69</strain>
    </source>
</reference>
<organism evidence="7 8">
    <name type="scientific">Collybia nuda</name>
    <dbReference type="NCBI Taxonomy" id="64659"/>
    <lineage>
        <taxon>Eukaryota</taxon>
        <taxon>Fungi</taxon>
        <taxon>Dikarya</taxon>
        <taxon>Basidiomycota</taxon>
        <taxon>Agaricomycotina</taxon>
        <taxon>Agaricomycetes</taxon>
        <taxon>Agaricomycetidae</taxon>
        <taxon>Agaricales</taxon>
        <taxon>Tricholomatineae</taxon>
        <taxon>Clitocybaceae</taxon>
        <taxon>Collybia</taxon>
    </lineage>
</organism>
<dbReference type="Proteomes" id="UP000807353">
    <property type="component" value="Unassembled WGS sequence"/>
</dbReference>
<dbReference type="AlphaFoldDB" id="A0A9P6CI50"/>
<name>A0A9P6CI50_9AGAR</name>
<accession>A0A9P6CI50</accession>
<feature type="region of interest" description="Disordered" evidence="5">
    <location>
        <begin position="73"/>
        <end position="111"/>
    </location>
</feature>
<evidence type="ECO:0000256" key="2">
    <source>
        <dbReference type="ARBA" id="ARBA00023015"/>
    </source>
</evidence>
<keyword evidence="2" id="KW-0805">Transcription regulation</keyword>
<evidence type="ECO:0000256" key="5">
    <source>
        <dbReference type="SAM" id="MobiDB-lite"/>
    </source>
</evidence>
<dbReference type="InterPro" id="IPR037525">
    <property type="entry name" value="Velvet_dom"/>
</dbReference>
<feature type="compositionally biased region" description="Low complexity" evidence="5">
    <location>
        <begin position="83"/>
        <end position="103"/>
    </location>
</feature>
<dbReference type="PANTHER" id="PTHR33572">
    <property type="entry name" value="SPORE DEVELOPMENT REGULATOR VOSA"/>
    <property type="match status" value="1"/>
</dbReference>
<evidence type="ECO:0000313" key="8">
    <source>
        <dbReference type="Proteomes" id="UP000807353"/>
    </source>
</evidence>
<feature type="domain" description="Velvet" evidence="6">
    <location>
        <begin position="130"/>
        <end position="332"/>
    </location>
</feature>
<evidence type="ECO:0000313" key="7">
    <source>
        <dbReference type="EMBL" id="KAF9462955.1"/>
    </source>
</evidence>
<protein>
    <submittedName>
        <fullName evidence="7">Velvet factor-domain-containing protein</fullName>
    </submittedName>
</protein>
<keyword evidence="4" id="KW-0539">Nucleus</keyword>
<gene>
    <name evidence="7" type="ORF">BDZ94DRAFT_1236551</name>
</gene>
<dbReference type="EMBL" id="MU150267">
    <property type="protein sequence ID" value="KAF9462955.1"/>
    <property type="molecule type" value="Genomic_DNA"/>
</dbReference>
<feature type="compositionally biased region" description="Polar residues" evidence="5">
    <location>
        <begin position="73"/>
        <end position="82"/>
    </location>
</feature>
<keyword evidence="3" id="KW-0804">Transcription</keyword>
<evidence type="ECO:0000256" key="1">
    <source>
        <dbReference type="ARBA" id="ARBA00004123"/>
    </source>
</evidence>
<dbReference type="InterPro" id="IPR038491">
    <property type="entry name" value="Velvet_dom_sf"/>
</dbReference>
<keyword evidence="8" id="KW-1185">Reference proteome</keyword>
<dbReference type="Pfam" id="PF11754">
    <property type="entry name" value="Velvet"/>
    <property type="match status" value="2"/>
</dbReference>
<dbReference type="GO" id="GO:0005634">
    <property type="term" value="C:nucleus"/>
    <property type="evidence" value="ECO:0007669"/>
    <property type="project" value="UniProtKB-SubCell"/>
</dbReference>
<evidence type="ECO:0000256" key="3">
    <source>
        <dbReference type="ARBA" id="ARBA00023163"/>
    </source>
</evidence>
<evidence type="ECO:0000256" key="4">
    <source>
        <dbReference type="ARBA" id="ARBA00023242"/>
    </source>
</evidence>
<dbReference type="Gene3D" id="2.60.40.3960">
    <property type="entry name" value="Velvet domain"/>
    <property type="match status" value="1"/>
</dbReference>
<dbReference type="PROSITE" id="PS51821">
    <property type="entry name" value="VELVET"/>
    <property type="match status" value="1"/>
</dbReference>
<proteinExistence type="predicted"/>
<sequence length="337" mass="37303">MANNYTCRHSRDPKSFLLFNSIKAPKRCHHVSSSNQNTLFSHRHIKTHHQHRGRPKQFATFLSDIEFSLASSGHSSPNSSITSPIFSPNGSSSSRSPASSQSSFTEGSPYSSHLIRRQPRIQVASLLADPFTRTYHLEVIQHPQKTAEFGQASLSRLPLTPPIIARLTVRDPSGNSVVPEAELPFLIAHLSLFSGDGLTALDMGSAIGRGQSPPILYGNLVSSVDQLEDLQGNTGLFFVFPDVSIRWRGSFQLGITVMRISRQVMWKVYNYLPHTLLRSEPSGAMGVSDHGTLLAEARTRSFEVLPQNLYTAVPPTRLTQCFLRQGARMFTFMSQGV</sequence>
<comment type="subcellular location">
    <subcellularLocation>
        <location evidence="1">Nucleus</location>
    </subcellularLocation>
</comment>
<evidence type="ECO:0000259" key="6">
    <source>
        <dbReference type="PROSITE" id="PS51821"/>
    </source>
</evidence>
<dbReference type="OrthoDB" id="3056235at2759"/>